<name>A0A3S9U7W5_9CAUD</name>
<evidence type="ECO:0000313" key="1">
    <source>
        <dbReference type="EMBL" id="AZS06360.1"/>
    </source>
</evidence>
<reference evidence="1 2" key="1">
    <citation type="submission" date="2018-10" db="EMBL/GenBank/DDBJ databases">
        <title>Complete genome sequence of Pantoea phage vB_PagS_AAS23.</title>
        <authorList>
            <person name="Truncaite L."/>
            <person name="Simoliuniene M."/>
            <person name="Kazlauskas D."/>
            <person name="Meskys R."/>
            <person name="Simoliunas E."/>
        </authorList>
    </citation>
    <scope>NUCLEOTIDE SEQUENCE [LARGE SCALE GENOMIC DNA]</scope>
    <source>
        <strain evidence="1">AAS23</strain>
    </source>
</reference>
<gene>
    <name evidence="1" type="ORF">AAS23_gp47</name>
</gene>
<protein>
    <submittedName>
        <fullName evidence="1">Uncharacterized protein</fullName>
    </submittedName>
</protein>
<sequence>MSINTFAESQIVIDAVIECCAVNAVSGSGLNLALLQLLTSSMRASGEFEHGLNDDDGICILHVRLYE</sequence>
<keyword evidence="2" id="KW-1185">Reference proteome</keyword>
<dbReference type="EMBL" id="MK095606">
    <property type="protein sequence ID" value="AZS06360.1"/>
    <property type="molecule type" value="Genomic_DNA"/>
</dbReference>
<dbReference type="Proteomes" id="UP000288641">
    <property type="component" value="Segment"/>
</dbReference>
<organism evidence="1 2">
    <name type="scientific">Pantoea phage vB_PagS_AAS23</name>
    <dbReference type="NCBI Taxonomy" id="2499073"/>
    <lineage>
        <taxon>Viruses</taxon>
        <taxon>Duplodnaviria</taxon>
        <taxon>Heunggongvirae</taxon>
        <taxon>Uroviricota</taxon>
        <taxon>Caudoviricetes</taxon>
        <taxon>Drexlerviridae</taxon>
        <taxon>Sauletekiovirus</taxon>
        <taxon>Sauletekiovirus AAS23</taxon>
    </lineage>
</organism>
<proteinExistence type="predicted"/>
<evidence type="ECO:0000313" key="2">
    <source>
        <dbReference type="Proteomes" id="UP000288641"/>
    </source>
</evidence>
<accession>A0A3S9U7W5</accession>